<name>A0A2P2QH24_RHIMU</name>
<organism evidence="2">
    <name type="scientific">Rhizophora mucronata</name>
    <name type="common">Asiatic mangrove</name>
    <dbReference type="NCBI Taxonomy" id="61149"/>
    <lineage>
        <taxon>Eukaryota</taxon>
        <taxon>Viridiplantae</taxon>
        <taxon>Streptophyta</taxon>
        <taxon>Embryophyta</taxon>
        <taxon>Tracheophyta</taxon>
        <taxon>Spermatophyta</taxon>
        <taxon>Magnoliopsida</taxon>
        <taxon>eudicotyledons</taxon>
        <taxon>Gunneridae</taxon>
        <taxon>Pentapetalae</taxon>
        <taxon>rosids</taxon>
        <taxon>fabids</taxon>
        <taxon>Malpighiales</taxon>
        <taxon>Rhizophoraceae</taxon>
        <taxon>Rhizophora</taxon>
    </lineage>
</organism>
<protein>
    <submittedName>
        <fullName evidence="2">Uncharacterized protein</fullName>
    </submittedName>
</protein>
<keyword evidence="1" id="KW-0472">Membrane</keyword>
<sequence>MNGCYIWKHSRIRFCIASCLLFSFNCAVVSYLQIR</sequence>
<dbReference type="AlphaFoldDB" id="A0A2P2QH24"/>
<evidence type="ECO:0000313" key="2">
    <source>
        <dbReference type="EMBL" id="MBX66256.1"/>
    </source>
</evidence>
<feature type="transmembrane region" description="Helical" evidence="1">
    <location>
        <begin position="12"/>
        <end position="34"/>
    </location>
</feature>
<keyword evidence="1" id="KW-0812">Transmembrane</keyword>
<evidence type="ECO:0000256" key="1">
    <source>
        <dbReference type="SAM" id="Phobius"/>
    </source>
</evidence>
<reference evidence="2" key="1">
    <citation type="submission" date="2018-02" db="EMBL/GenBank/DDBJ databases">
        <title>Rhizophora mucronata_Transcriptome.</title>
        <authorList>
            <person name="Meera S.P."/>
            <person name="Sreeshan A."/>
            <person name="Augustine A."/>
        </authorList>
    </citation>
    <scope>NUCLEOTIDE SEQUENCE</scope>
    <source>
        <tissue evidence="2">Leaf</tissue>
    </source>
</reference>
<dbReference type="EMBL" id="GGEC01085772">
    <property type="protein sequence ID" value="MBX66256.1"/>
    <property type="molecule type" value="Transcribed_RNA"/>
</dbReference>
<accession>A0A2P2QH24</accession>
<keyword evidence="1" id="KW-1133">Transmembrane helix</keyword>
<proteinExistence type="predicted"/>